<accession>A0ABU1HHC1</accession>
<feature type="compositionally biased region" description="Acidic residues" evidence="1">
    <location>
        <begin position="124"/>
        <end position="136"/>
    </location>
</feature>
<evidence type="ECO:0000256" key="1">
    <source>
        <dbReference type="SAM" id="MobiDB-lite"/>
    </source>
</evidence>
<keyword evidence="2" id="KW-0812">Transmembrane</keyword>
<dbReference type="SUPFAM" id="SSF110997">
    <property type="entry name" value="Sporulation related repeat"/>
    <property type="match status" value="1"/>
</dbReference>
<dbReference type="InterPro" id="IPR052521">
    <property type="entry name" value="Cell_div_SPOR-domain"/>
</dbReference>
<reference evidence="4 5" key="1">
    <citation type="submission" date="2023-04" db="EMBL/GenBank/DDBJ databases">
        <title>A long-awaited taxogenomic arrangement of the family Halomonadaceae.</title>
        <authorList>
            <person name="De La Haba R."/>
            <person name="Chuvochina M."/>
            <person name="Wittouck S."/>
            <person name="Arahal D.R."/>
            <person name="Sanchez-Porro C."/>
            <person name="Hugenholtz P."/>
            <person name="Ventosa A."/>
        </authorList>
    </citation>
    <scope>NUCLEOTIDE SEQUENCE [LARGE SCALE GENOMIC DNA]</scope>
    <source>
        <strain evidence="4 5">DSM 26770</strain>
    </source>
</reference>
<organism evidence="4 5">
    <name type="scientific">Franzmannia qiaohouensis</name>
    <dbReference type="NCBI Taxonomy" id="1329370"/>
    <lineage>
        <taxon>Bacteria</taxon>
        <taxon>Pseudomonadati</taxon>
        <taxon>Pseudomonadota</taxon>
        <taxon>Gammaproteobacteria</taxon>
        <taxon>Oceanospirillales</taxon>
        <taxon>Halomonadaceae</taxon>
        <taxon>Franzmannia</taxon>
    </lineage>
</organism>
<feature type="compositionally biased region" description="Low complexity" evidence="1">
    <location>
        <begin position="112"/>
        <end position="122"/>
    </location>
</feature>
<sequence length="225" mass="24202">MKYGMRERISGAVIIVALGVIFVPMLFDAPTTREERPAPVLTIEQPIDVQRTPVDEPTPPASLSTRPSGEIDEPPEVDVEQVVEATDPVTRDEPGDLDEATPAEPEASDPIAELAEAAQAPSEPEPEPATDTEPEAQAEQSPPTAATQGGEWAVQVGSFGEAGNAERLEAQLNEQGFSAYRRARDNNMTSVYVGPFASSSDGEQARTELQERANIQGLLIRVRED</sequence>
<keyword evidence="5" id="KW-1185">Reference proteome</keyword>
<feature type="compositionally biased region" description="Acidic residues" evidence="1">
    <location>
        <begin position="70"/>
        <end position="81"/>
    </location>
</feature>
<proteinExistence type="predicted"/>
<name>A0ABU1HHC1_9GAMM</name>
<dbReference type="RefSeq" id="WP_309723824.1">
    <property type="nucleotide sequence ID" value="NZ_JARWAM010000012.1"/>
</dbReference>
<dbReference type="InterPro" id="IPR007730">
    <property type="entry name" value="SPOR-like_dom"/>
</dbReference>
<dbReference type="PANTHER" id="PTHR38687:SF1">
    <property type="entry name" value="CELL DIVISION PROTEIN DEDD"/>
    <property type="match status" value="1"/>
</dbReference>
<evidence type="ECO:0000313" key="5">
    <source>
        <dbReference type="Proteomes" id="UP001251374"/>
    </source>
</evidence>
<comment type="caution">
    <text evidence="4">The sequence shown here is derived from an EMBL/GenBank/DDBJ whole genome shotgun (WGS) entry which is preliminary data.</text>
</comment>
<protein>
    <submittedName>
        <fullName evidence="4">SPOR domain-containing protein</fullName>
    </submittedName>
</protein>
<feature type="transmembrane region" description="Helical" evidence="2">
    <location>
        <begin position="9"/>
        <end position="27"/>
    </location>
</feature>
<gene>
    <name evidence="4" type="ORF">QC821_16490</name>
</gene>
<feature type="domain" description="SPOR" evidence="3">
    <location>
        <begin position="146"/>
        <end position="222"/>
    </location>
</feature>
<evidence type="ECO:0000313" key="4">
    <source>
        <dbReference type="EMBL" id="MDR5906880.1"/>
    </source>
</evidence>
<dbReference type="Gene3D" id="3.30.70.1070">
    <property type="entry name" value="Sporulation related repeat"/>
    <property type="match status" value="1"/>
</dbReference>
<keyword evidence="2" id="KW-0472">Membrane</keyword>
<dbReference type="EMBL" id="JARWAM010000012">
    <property type="protein sequence ID" value="MDR5906880.1"/>
    <property type="molecule type" value="Genomic_DNA"/>
</dbReference>
<dbReference type="Proteomes" id="UP001251374">
    <property type="component" value="Unassembled WGS sequence"/>
</dbReference>
<evidence type="ECO:0000256" key="2">
    <source>
        <dbReference type="SAM" id="Phobius"/>
    </source>
</evidence>
<dbReference type="InterPro" id="IPR036680">
    <property type="entry name" value="SPOR-like_sf"/>
</dbReference>
<keyword evidence="2" id="KW-1133">Transmembrane helix</keyword>
<dbReference type="PROSITE" id="PS51724">
    <property type="entry name" value="SPOR"/>
    <property type="match status" value="1"/>
</dbReference>
<dbReference type="Pfam" id="PF05036">
    <property type="entry name" value="SPOR"/>
    <property type="match status" value="1"/>
</dbReference>
<feature type="region of interest" description="Disordered" evidence="1">
    <location>
        <begin position="37"/>
        <end position="160"/>
    </location>
</feature>
<evidence type="ECO:0000259" key="3">
    <source>
        <dbReference type="PROSITE" id="PS51724"/>
    </source>
</evidence>
<dbReference type="PANTHER" id="PTHR38687">
    <property type="entry name" value="CELL DIVISION PROTEIN DEDD-RELATED"/>
    <property type="match status" value="1"/>
</dbReference>